<feature type="binding site" evidence="8">
    <location>
        <position position="13"/>
    </location>
    <ligand>
        <name>substrate</name>
    </ligand>
</feature>
<evidence type="ECO:0000256" key="9">
    <source>
        <dbReference type="PROSITE-ProRule" id="PRU10125"/>
    </source>
</evidence>
<comment type="subunit">
    <text evidence="8">Homodimer.</text>
</comment>
<protein>
    <recommendedName>
        <fullName evidence="3 8">Diaminopimelate epimerase</fullName>
        <shortName evidence="8">DAP epimerase</shortName>
        <ecNumber evidence="3 8">5.1.1.7</ecNumber>
    </recommendedName>
    <alternativeName>
        <fullName evidence="8">PLP-independent amino acid racemase</fullName>
    </alternativeName>
</protein>
<evidence type="ECO:0000313" key="10">
    <source>
        <dbReference type="EMBL" id="MBC2605404.1"/>
    </source>
</evidence>
<feature type="active site" evidence="9">
    <location>
        <position position="75"/>
    </location>
</feature>
<feature type="active site" description="Proton acceptor" evidence="8">
    <location>
        <position position="209"/>
    </location>
</feature>
<evidence type="ECO:0000256" key="3">
    <source>
        <dbReference type="ARBA" id="ARBA00013080"/>
    </source>
</evidence>
<evidence type="ECO:0000256" key="2">
    <source>
        <dbReference type="ARBA" id="ARBA00010219"/>
    </source>
</evidence>
<dbReference type="HAMAP" id="MF_00197">
    <property type="entry name" value="DAP_epimerase"/>
    <property type="match status" value="1"/>
</dbReference>
<feature type="binding site" evidence="8">
    <location>
        <begin position="199"/>
        <end position="200"/>
    </location>
    <ligand>
        <name>substrate</name>
    </ligand>
</feature>
<dbReference type="Gene3D" id="3.10.310.10">
    <property type="entry name" value="Diaminopimelate Epimerase, Chain A, domain 1"/>
    <property type="match status" value="2"/>
</dbReference>
<evidence type="ECO:0000256" key="8">
    <source>
        <dbReference type="HAMAP-Rule" id="MF_00197"/>
    </source>
</evidence>
<feature type="site" description="Could be important to modulate the pK values of the two catalytic cysteine residues" evidence="8">
    <location>
        <position position="149"/>
    </location>
</feature>
<dbReference type="PROSITE" id="PS01326">
    <property type="entry name" value="DAP_EPIMERASE"/>
    <property type="match status" value="1"/>
</dbReference>
<dbReference type="InterPro" id="IPR018510">
    <property type="entry name" value="DAP_epimerase_AS"/>
</dbReference>
<comment type="catalytic activity">
    <reaction evidence="7 8">
        <text>(2S,6S)-2,6-diaminopimelate = meso-2,6-diaminopimelate</text>
        <dbReference type="Rhea" id="RHEA:15393"/>
        <dbReference type="ChEBI" id="CHEBI:57609"/>
        <dbReference type="ChEBI" id="CHEBI:57791"/>
        <dbReference type="EC" id="5.1.1.7"/>
    </reaction>
</comment>
<dbReference type="RefSeq" id="WP_185659283.1">
    <property type="nucleotide sequence ID" value="NZ_CAWPOO010000006.1"/>
</dbReference>
<dbReference type="GO" id="GO:0008837">
    <property type="term" value="F:diaminopimelate epimerase activity"/>
    <property type="evidence" value="ECO:0007669"/>
    <property type="project" value="UniProtKB-UniRule"/>
</dbReference>
<evidence type="ECO:0000256" key="1">
    <source>
        <dbReference type="ARBA" id="ARBA00005196"/>
    </source>
</evidence>
<organism evidence="10 11">
    <name type="scientific">Pelagicoccus albus</name>
    <dbReference type="NCBI Taxonomy" id="415222"/>
    <lineage>
        <taxon>Bacteria</taxon>
        <taxon>Pseudomonadati</taxon>
        <taxon>Verrucomicrobiota</taxon>
        <taxon>Opitutia</taxon>
        <taxon>Puniceicoccales</taxon>
        <taxon>Pelagicoccaceae</taxon>
        <taxon>Pelagicoccus</taxon>
    </lineage>
</organism>
<comment type="caution">
    <text evidence="10">The sequence shown here is derived from an EMBL/GenBank/DDBJ whole genome shotgun (WGS) entry which is preliminary data.</text>
</comment>
<keyword evidence="6 8" id="KW-0413">Isomerase</keyword>
<comment type="similarity">
    <text evidence="2 8">Belongs to the diaminopimelate epimerase family.</text>
</comment>
<accession>A0A7X1E7L6</accession>
<keyword evidence="5 8" id="KW-0457">Lysine biosynthesis</keyword>
<reference evidence="10 11" key="1">
    <citation type="submission" date="2020-07" db="EMBL/GenBank/DDBJ databases">
        <authorList>
            <person name="Feng X."/>
        </authorList>
    </citation>
    <scope>NUCLEOTIDE SEQUENCE [LARGE SCALE GENOMIC DNA]</scope>
    <source>
        <strain evidence="10 11">JCM23202</strain>
    </source>
</reference>
<evidence type="ECO:0000256" key="4">
    <source>
        <dbReference type="ARBA" id="ARBA00022605"/>
    </source>
</evidence>
<dbReference type="GO" id="GO:0005829">
    <property type="term" value="C:cytosol"/>
    <property type="evidence" value="ECO:0007669"/>
    <property type="project" value="TreeGrafter"/>
</dbReference>
<dbReference type="SUPFAM" id="SSF54506">
    <property type="entry name" value="Diaminopimelate epimerase-like"/>
    <property type="match status" value="2"/>
</dbReference>
<keyword evidence="11" id="KW-1185">Reference proteome</keyword>
<proteinExistence type="inferred from homology"/>
<name>A0A7X1E7L6_9BACT</name>
<evidence type="ECO:0000256" key="6">
    <source>
        <dbReference type="ARBA" id="ARBA00023235"/>
    </source>
</evidence>
<evidence type="ECO:0000256" key="5">
    <source>
        <dbReference type="ARBA" id="ARBA00023154"/>
    </source>
</evidence>
<dbReference type="PANTHER" id="PTHR31689">
    <property type="entry name" value="DIAMINOPIMELATE EPIMERASE, CHLOROPLASTIC"/>
    <property type="match status" value="1"/>
</dbReference>
<comment type="function">
    <text evidence="8">Catalyzes the stereoinversion of LL-2,6-diaminopimelate (L,L-DAP) to meso-diaminopimelate (meso-DAP), a precursor of L-lysine and an essential component of the bacterial peptidoglycan.</text>
</comment>
<dbReference type="AlphaFoldDB" id="A0A7X1E7L6"/>
<dbReference type="Proteomes" id="UP000526501">
    <property type="component" value="Unassembled WGS sequence"/>
</dbReference>
<feature type="active site" description="Proton donor" evidence="8">
    <location>
        <position position="75"/>
    </location>
</feature>
<gene>
    <name evidence="8" type="primary">dapF</name>
    <name evidence="10" type="ORF">H5P27_05045</name>
</gene>
<comment type="subcellular location">
    <subcellularLocation>
        <location evidence="8">Cytoplasm</location>
    </subcellularLocation>
</comment>
<dbReference type="NCBIfam" id="TIGR00652">
    <property type="entry name" value="DapF"/>
    <property type="match status" value="1"/>
</dbReference>
<dbReference type="PANTHER" id="PTHR31689:SF0">
    <property type="entry name" value="DIAMINOPIMELATE EPIMERASE"/>
    <property type="match status" value="1"/>
</dbReference>
<feature type="binding site" evidence="8">
    <location>
        <position position="66"/>
    </location>
    <ligand>
        <name>substrate</name>
    </ligand>
</feature>
<dbReference type="EMBL" id="JACHVC010000006">
    <property type="protein sequence ID" value="MBC2605404.1"/>
    <property type="molecule type" value="Genomic_DNA"/>
</dbReference>
<dbReference type="Pfam" id="PF01678">
    <property type="entry name" value="DAP_epimerase"/>
    <property type="match status" value="2"/>
</dbReference>
<evidence type="ECO:0000313" key="11">
    <source>
        <dbReference type="Proteomes" id="UP000526501"/>
    </source>
</evidence>
<feature type="binding site" evidence="8">
    <location>
        <position position="181"/>
    </location>
    <ligand>
        <name>substrate</name>
    </ligand>
</feature>
<sequence>MEINFTKMHGAGNDFVMIENLDGKIELASEQVAQLCDRRFGIGADGLILLNPGDGEKTEATMVYYNSDGGRVDMCGNGARCFTSFALQNGLGGENGISFKTDAGPMTATAKDGQFTIKLTPMHDLRRDKTLVTPHGSFEYQFMNTGVEHVVAFVDDVDAIDIKPLGSSVRYHQDFEPKGTNANFAQVQDDGIIKVRTYERGVEDETLACGTGVTAVAIAATLKGLAEAPVSLLVAGGDILTIDFDRDGETVNNVTLTGPAKNVFTGTVEI</sequence>
<dbReference type="GO" id="GO:0009089">
    <property type="term" value="P:lysine biosynthetic process via diaminopimelate"/>
    <property type="evidence" value="ECO:0007669"/>
    <property type="project" value="UniProtKB-UniRule"/>
</dbReference>
<comment type="caution">
    <text evidence="8">Lacks conserved residue(s) required for the propagation of feature annotation.</text>
</comment>
<feature type="binding site" evidence="8">
    <location>
        <begin position="210"/>
        <end position="211"/>
    </location>
    <ligand>
        <name>substrate</name>
    </ligand>
</feature>
<dbReference type="InterPro" id="IPR001653">
    <property type="entry name" value="DAP_epimerase_DapF"/>
</dbReference>
<feature type="binding site" evidence="8">
    <location>
        <begin position="76"/>
        <end position="77"/>
    </location>
    <ligand>
        <name>substrate</name>
    </ligand>
</feature>
<evidence type="ECO:0000256" key="7">
    <source>
        <dbReference type="ARBA" id="ARBA00051712"/>
    </source>
</evidence>
<keyword evidence="8" id="KW-0963">Cytoplasm</keyword>
<dbReference type="EC" id="5.1.1.7" evidence="3 8"/>
<feature type="site" description="Could be important to modulate the pK values of the two catalytic cysteine residues" evidence="8">
    <location>
        <position position="199"/>
    </location>
</feature>
<dbReference type="UniPathway" id="UPA00034">
    <property type="reaction ID" value="UER00025"/>
</dbReference>
<keyword evidence="4 8" id="KW-0028">Amino-acid biosynthesis</keyword>
<comment type="pathway">
    <text evidence="1 8">Amino-acid biosynthesis; L-lysine biosynthesis via DAP pathway; DL-2,6-diaminopimelate from LL-2,6-diaminopimelate: step 1/1.</text>
</comment>